<reference evidence="3" key="1">
    <citation type="submission" date="2016-10" db="EMBL/GenBank/DDBJ databases">
        <authorList>
            <person name="Varghese N."/>
            <person name="Submissions S."/>
        </authorList>
    </citation>
    <scope>NUCLEOTIDE SEQUENCE [LARGE SCALE GENOMIC DNA]</scope>
    <source>
        <strain evidence="3">DSM 23664</strain>
    </source>
</reference>
<evidence type="ECO:0000313" key="2">
    <source>
        <dbReference type="EMBL" id="SFB89959.1"/>
    </source>
</evidence>
<dbReference type="EMBL" id="FOLT01000001">
    <property type="protein sequence ID" value="SFB89959.1"/>
    <property type="molecule type" value="Genomic_DNA"/>
</dbReference>
<keyword evidence="3" id="KW-1185">Reference proteome</keyword>
<organism evidence="2 3">
    <name type="scientific">Alkalibacterium subtropicum</name>
    <dbReference type="NCBI Taxonomy" id="753702"/>
    <lineage>
        <taxon>Bacteria</taxon>
        <taxon>Bacillati</taxon>
        <taxon>Bacillota</taxon>
        <taxon>Bacilli</taxon>
        <taxon>Lactobacillales</taxon>
        <taxon>Carnobacteriaceae</taxon>
        <taxon>Alkalibacterium</taxon>
    </lineage>
</organism>
<gene>
    <name evidence="2" type="ORF">SAMN04488102_101326</name>
</gene>
<feature type="domain" description="Thoeris protein ThsB TIR-like" evidence="1">
    <location>
        <begin position="8"/>
        <end position="108"/>
    </location>
</feature>
<dbReference type="STRING" id="753702.SAMN04488102_101326"/>
<dbReference type="InterPro" id="IPR015032">
    <property type="entry name" value="ThsB__TIR-like_domain"/>
</dbReference>
<name>A0A1I1ES46_9LACT</name>
<sequence length="197" mass="23125">MVDKHKCFISFKSKNMDYKEHIQEELNVDMIDKSLNEPINSFDEDYIMAKIRSDYLYDSTVTIHLIGEHGSENNFLENQYYIKKELQASLSNTANHNKSGILGVVLPEVYSKIFSGKRTCSTCGEEHNMLVINDSTVVKEFSYNYFIPNDKCSWSEDDRYCVLVKWDDFVKTPNDYIHQAYEKRFEQIAKKTKVRPK</sequence>
<evidence type="ECO:0000259" key="1">
    <source>
        <dbReference type="Pfam" id="PF08937"/>
    </source>
</evidence>
<dbReference type="OrthoDB" id="9798540at2"/>
<dbReference type="AlphaFoldDB" id="A0A1I1ES46"/>
<dbReference type="Pfam" id="PF08937">
    <property type="entry name" value="ThsB_TIR"/>
    <property type="match status" value="1"/>
</dbReference>
<dbReference type="Proteomes" id="UP000199612">
    <property type="component" value="Unassembled WGS sequence"/>
</dbReference>
<proteinExistence type="predicted"/>
<dbReference type="RefSeq" id="WP_091528112.1">
    <property type="nucleotide sequence ID" value="NZ_FOLT01000001.1"/>
</dbReference>
<evidence type="ECO:0000313" key="3">
    <source>
        <dbReference type="Proteomes" id="UP000199612"/>
    </source>
</evidence>
<accession>A0A1I1ES46</accession>
<protein>
    <submittedName>
        <fullName evidence="2">MTH538 TIR-like domain</fullName>
    </submittedName>
</protein>